<dbReference type="Pfam" id="PF03478">
    <property type="entry name" value="Beta-prop_KIB1-4"/>
    <property type="match status" value="1"/>
</dbReference>
<protein>
    <recommendedName>
        <fullName evidence="1">F-box domain-containing protein</fullName>
    </recommendedName>
</protein>
<dbReference type="OrthoDB" id="1028522at2759"/>
<accession>A0A5C7H7N3</accession>
<sequence>MFKKKIKIITIDVNRWIKIFVNNGVGFLPEHIKLFQRRSLFPKRRQTLSLIKFQNPRKLRNPMKKIKRESKQDCPPYLSNDIVGLLMEKLSWKDKFTSSSVCKSWKQVFDEIRHQDIKEEFLPWTLCFDWNKKSEGGTCKLCDPSARTNYIVKDPTERHLFLDAQLHASRCGWLLFSKHNIFFLYSPFTNQIIKFPESESLSSSMATFSLNPTSPDCMVITFSAQPGKLNTKTCYIGDKSWKIFEFRGEEYEENCISRVAYAGGEFFYCLLGYTKLGAFNIKQQEWKVFPGQLPAKPFTLCVALNGDIVIPCLIPYYSSNGLLQLQWRFWRFDSSEEKWVNGDEMMEKQAIFVGRNSLASRTAFSVPAAGNAAEFAGKLFYFNFHYITCGYRKFMFDYMSRGPSEDYQWMEDDKLEKIWTHPPFITSKHKYLGVIIYGYEFFLQKLNTKEKDFSILPHQKEEMIYTNTIRRSEELFWRTALSLGEVDLHLRFIILFASTDEAKGGGFYVAFSRDQPKKVYAQHKMLEQSQRIWNLLVAEASIYVAGSSTKMPSDIWSSFEELVSKEGGIPLRYGLRL</sequence>
<dbReference type="EMBL" id="VAHF01000010">
    <property type="protein sequence ID" value="TXG52977.1"/>
    <property type="molecule type" value="Genomic_DNA"/>
</dbReference>
<proteinExistence type="predicted"/>
<evidence type="ECO:0000313" key="3">
    <source>
        <dbReference type="Proteomes" id="UP000323000"/>
    </source>
</evidence>
<organism evidence="2 3">
    <name type="scientific">Acer yangbiense</name>
    <dbReference type="NCBI Taxonomy" id="1000413"/>
    <lineage>
        <taxon>Eukaryota</taxon>
        <taxon>Viridiplantae</taxon>
        <taxon>Streptophyta</taxon>
        <taxon>Embryophyta</taxon>
        <taxon>Tracheophyta</taxon>
        <taxon>Spermatophyta</taxon>
        <taxon>Magnoliopsida</taxon>
        <taxon>eudicotyledons</taxon>
        <taxon>Gunneridae</taxon>
        <taxon>Pentapetalae</taxon>
        <taxon>rosids</taxon>
        <taxon>malvids</taxon>
        <taxon>Sapindales</taxon>
        <taxon>Sapindaceae</taxon>
        <taxon>Hippocastanoideae</taxon>
        <taxon>Acereae</taxon>
        <taxon>Acer</taxon>
    </lineage>
</organism>
<comment type="caution">
    <text evidence="2">The sequence shown here is derived from an EMBL/GenBank/DDBJ whole genome shotgun (WGS) entry which is preliminary data.</text>
</comment>
<feature type="domain" description="F-box" evidence="1">
    <location>
        <begin position="78"/>
        <end position="118"/>
    </location>
</feature>
<dbReference type="InterPro" id="IPR001810">
    <property type="entry name" value="F-box_dom"/>
</dbReference>
<dbReference type="SUPFAM" id="SSF50965">
    <property type="entry name" value="Galactose oxidase, central domain"/>
    <property type="match status" value="1"/>
</dbReference>
<evidence type="ECO:0000259" key="1">
    <source>
        <dbReference type="SMART" id="SM00256"/>
    </source>
</evidence>
<reference evidence="3" key="1">
    <citation type="journal article" date="2019" name="Gigascience">
        <title>De novo genome assembly of the endangered Acer yangbiense, a plant species with extremely small populations endemic to Yunnan Province, China.</title>
        <authorList>
            <person name="Yang J."/>
            <person name="Wariss H.M."/>
            <person name="Tao L."/>
            <person name="Zhang R."/>
            <person name="Yun Q."/>
            <person name="Hollingsworth P."/>
            <person name="Dao Z."/>
            <person name="Luo G."/>
            <person name="Guo H."/>
            <person name="Ma Y."/>
            <person name="Sun W."/>
        </authorList>
    </citation>
    <scope>NUCLEOTIDE SEQUENCE [LARGE SCALE GENOMIC DNA]</scope>
    <source>
        <strain evidence="3">cv. Malutang</strain>
    </source>
</reference>
<dbReference type="SUPFAM" id="SSF52343">
    <property type="entry name" value="Ferredoxin reductase-like, C-terminal NADP-linked domain"/>
    <property type="match status" value="1"/>
</dbReference>
<gene>
    <name evidence="2" type="ORF">EZV62_022146</name>
</gene>
<name>A0A5C7H7N3_9ROSI</name>
<dbReference type="PANTHER" id="PTHR33127">
    <property type="entry name" value="TRANSMEMBRANE PROTEIN"/>
    <property type="match status" value="1"/>
</dbReference>
<keyword evidence="3" id="KW-1185">Reference proteome</keyword>
<dbReference type="PANTHER" id="PTHR33127:SF5">
    <property type="entry name" value="TRANSMEMBRANE PROTEIN"/>
    <property type="match status" value="1"/>
</dbReference>
<dbReference type="Proteomes" id="UP000323000">
    <property type="component" value="Chromosome 10"/>
</dbReference>
<evidence type="ECO:0000313" key="2">
    <source>
        <dbReference type="EMBL" id="TXG52977.1"/>
    </source>
</evidence>
<dbReference type="Gene3D" id="3.40.50.80">
    <property type="entry name" value="Nucleotide-binding domain of ferredoxin-NADP reductase (FNR) module"/>
    <property type="match status" value="1"/>
</dbReference>
<dbReference type="AlphaFoldDB" id="A0A5C7H7N3"/>
<dbReference type="InterPro" id="IPR011043">
    <property type="entry name" value="Gal_Oxase/kelch_b-propeller"/>
</dbReference>
<dbReference type="SMART" id="SM00256">
    <property type="entry name" value="FBOX"/>
    <property type="match status" value="1"/>
</dbReference>
<dbReference type="InterPro" id="IPR039261">
    <property type="entry name" value="FNR_nucleotide-bd"/>
</dbReference>
<dbReference type="InterPro" id="IPR005174">
    <property type="entry name" value="KIB1-4_b-propeller"/>
</dbReference>